<evidence type="ECO:0000256" key="3">
    <source>
        <dbReference type="SAM" id="SignalP"/>
    </source>
</evidence>
<evidence type="ECO:0000256" key="1">
    <source>
        <dbReference type="SAM" id="Coils"/>
    </source>
</evidence>
<organism evidence="4">
    <name type="scientific">Desulfacinum infernum</name>
    <dbReference type="NCBI Taxonomy" id="35837"/>
    <lineage>
        <taxon>Bacteria</taxon>
        <taxon>Pseudomonadati</taxon>
        <taxon>Thermodesulfobacteriota</taxon>
        <taxon>Syntrophobacteria</taxon>
        <taxon>Syntrophobacterales</taxon>
        <taxon>Syntrophobacteraceae</taxon>
        <taxon>Desulfacinum</taxon>
    </lineage>
</organism>
<evidence type="ECO:0000256" key="2">
    <source>
        <dbReference type="SAM" id="Phobius"/>
    </source>
</evidence>
<evidence type="ECO:0000313" key="4">
    <source>
        <dbReference type="EMBL" id="HFK97892.1"/>
    </source>
</evidence>
<feature type="signal peptide" evidence="3">
    <location>
        <begin position="1"/>
        <end position="23"/>
    </location>
</feature>
<gene>
    <name evidence="4" type="ORF">ENS06_11310</name>
</gene>
<dbReference type="AlphaFoldDB" id="A0A831ZZJ2"/>
<keyword evidence="1" id="KW-0175">Coiled coil</keyword>
<keyword evidence="2" id="KW-0812">Transmembrane</keyword>
<keyword evidence="2" id="KW-0472">Membrane</keyword>
<sequence length="118" mass="12777">MKVRLVLAIFVMCFSCAGIPALAAEPATGSSEARESAAVGADAEKWTGEAVRILEAMQSQQREMAQELRAVKREIAALKVALNEPGFKDIVGGIGYILGFFGIAFYLHARRRHQRSGP</sequence>
<name>A0A831ZZJ2_9BACT</name>
<feature type="transmembrane region" description="Helical" evidence="2">
    <location>
        <begin position="90"/>
        <end position="109"/>
    </location>
</feature>
<feature type="coiled-coil region" evidence="1">
    <location>
        <begin position="54"/>
        <end position="81"/>
    </location>
</feature>
<keyword evidence="3" id="KW-0732">Signal</keyword>
<keyword evidence="2" id="KW-1133">Transmembrane helix</keyword>
<protein>
    <submittedName>
        <fullName evidence="4">Uncharacterized protein</fullName>
    </submittedName>
</protein>
<reference evidence="4" key="1">
    <citation type="journal article" date="2020" name="mSystems">
        <title>Genome- and Community-Level Interaction Insights into Carbon Utilization and Element Cycling Functions of Hydrothermarchaeota in Hydrothermal Sediment.</title>
        <authorList>
            <person name="Zhou Z."/>
            <person name="Liu Y."/>
            <person name="Xu W."/>
            <person name="Pan J."/>
            <person name="Luo Z.H."/>
            <person name="Li M."/>
        </authorList>
    </citation>
    <scope>NUCLEOTIDE SEQUENCE [LARGE SCALE GENOMIC DNA]</scope>
    <source>
        <strain evidence="4">SpSt-456</strain>
    </source>
</reference>
<proteinExistence type="predicted"/>
<comment type="caution">
    <text evidence="4">The sequence shown here is derived from an EMBL/GenBank/DDBJ whole genome shotgun (WGS) entry which is preliminary data.</text>
</comment>
<feature type="chain" id="PRO_5032879132" evidence="3">
    <location>
        <begin position="24"/>
        <end position="118"/>
    </location>
</feature>
<accession>A0A831ZZJ2</accession>
<dbReference type="EMBL" id="DSTK01000034">
    <property type="protein sequence ID" value="HFK97892.1"/>
    <property type="molecule type" value="Genomic_DNA"/>
</dbReference>